<organism evidence="1 2">
    <name type="scientific">Trametes sanguinea</name>
    <dbReference type="NCBI Taxonomy" id="158606"/>
    <lineage>
        <taxon>Eukaryota</taxon>
        <taxon>Fungi</taxon>
        <taxon>Dikarya</taxon>
        <taxon>Basidiomycota</taxon>
        <taxon>Agaricomycotina</taxon>
        <taxon>Agaricomycetes</taxon>
        <taxon>Polyporales</taxon>
        <taxon>Polyporaceae</taxon>
        <taxon>Trametes</taxon>
    </lineage>
</organism>
<dbReference type="Proteomes" id="UP001144978">
    <property type="component" value="Unassembled WGS sequence"/>
</dbReference>
<reference evidence="1" key="1">
    <citation type="submission" date="2022-08" db="EMBL/GenBank/DDBJ databases">
        <title>Genome Sequence of Pycnoporus sanguineus.</title>
        <authorList>
            <person name="Buettner E."/>
        </authorList>
    </citation>
    <scope>NUCLEOTIDE SEQUENCE</scope>
    <source>
        <strain evidence="1">CG-C14</strain>
    </source>
</reference>
<sequence>MARNGEDVAKVVRTSSDVVAVNVRCRSPYRREEQVHLDAISLSSLHSVDVVVLTKSENFYDKWPFEAIDEDGGQVNRRTACLGNTVTRNAREGDPAVKISRDGNDVVKLAHELNEVKD</sequence>
<comment type="caution">
    <text evidence="1">The sequence shown here is derived from an EMBL/GenBank/DDBJ whole genome shotgun (WGS) entry which is preliminary data.</text>
</comment>
<keyword evidence="2" id="KW-1185">Reference proteome</keyword>
<proteinExistence type="predicted"/>
<dbReference type="EMBL" id="JANSHE010005223">
    <property type="protein sequence ID" value="KAJ2972085.1"/>
    <property type="molecule type" value="Genomic_DNA"/>
</dbReference>
<accession>A0ACC1MZ08</accession>
<evidence type="ECO:0000313" key="2">
    <source>
        <dbReference type="Proteomes" id="UP001144978"/>
    </source>
</evidence>
<evidence type="ECO:0000313" key="1">
    <source>
        <dbReference type="EMBL" id="KAJ2972085.1"/>
    </source>
</evidence>
<protein>
    <submittedName>
        <fullName evidence="1">Uncharacterized protein</fullName>
    </submittedName>
</protein>
<gene>
    <name evidence="1" type="ORF">NUW54_g12350</name>
</gene>
<name>A0ACC1MZ08_9APHY</name>